<dbReference type="EMBL" id="GG662504">
    <property type="protein sequence ID" value="EAS03060.3"/>
    <property type="molecule type" value="Genomic_DNA"/>
</dbReference>
<gene>
    <name evidence="2" type="ORF">TTHERM_00444430</name>
</gene>
<proteinExistence type="predicted"/>
<dbReference type="InParanoid" id="I7LWX9"/>
<feature type="compositionally biased region" description="Polar residues" evidence="1">
    <location>
        <begin position="598"/>
        <end position="607"/>
    </location>
</feature>
<evidence type="ECO:0000313" key="3">
    <source>
        <dbReference type="Proteomes" id="UP000009168"/>
    </source>
</evidence>
<dbReference type="KEGG" id="tet:TTHERM_00444430"/>
<keyword evidence="3" id="KW-1185">Reference proteome</keyword>
<dbReference type="GeneID" id="7826938"/>
<feature type="region of interest" description="Disordered" evidence="1">
    <location>
        <begin position="598"/>
        <end position="626"/>
    </location>
</feature>
<dbReference type="Proteomes" id="UP000009168">
    <property type="component" value="Unassembled WGS sequence"/>
</dbReference>
<accession>I7LWX9</accession>
<protein>
    <submittedName>
        <fullName evidence="2">Uncharacterized protein</fullName>
    </submittedName>
</protein>
<evidence type="ECO:0000256" key="1">
    <source>
        <dbReference type="SAM" id="MobiDB-lite"/>
    </source>
</evidence>
<sequence length="755" mass="88853">MKFVLTDEELNKYKNDDSLDEKSEYKQFINTVKSDQKNISEKANSKSNSLDKARLETNSAFNIKTSNQQKKVIDDQYPVIAEFQDYDQHANHEKQFYIPFMNDKKMKDQSFKNNKNEYSDQDDYDNQSSQHFDILPLLNESSSSQQRSQQLSQQGSLQLYQQQRSLNSNKGFKLANKTQIGLDFQQQQLSSIKGKNKIILQSKEINQFQNKNLLQDQNNHQNLKAAEKNIFIQNQSKFIQNKKINDNQLIGKDRNQNYSSQPKQLFQNMESFNSNLIPSSLSRNNQQNTSSISNTSQNTTQNQQQKQFQNQSQNGFKQNGLFQSNNQLLQENKLNYLPRYQENILNNRQTNFVSKQHAEKQMMQRIQEKKDLALNMRRKKGFLVTEKYKQKLLRDEQNDSVKKARNGIFFEKYEKLYQQVLLRYYKKDLEDKAIRADGIDFLMFQIPKCIKPKPNILVKKVDDHKLYYGVLQSMRDKHFMDMLEFLQKGNMFTLDQLKRFEEKRLELLNNTLKYNVLFRPKKKKFGTTCFSNQVNRQLLPGQILPNQSFQNNNSLNGGQNSYDFTSESNYMYGEGWSNTNQSSDQYILNVINSLKNQQQNNPFNKSKQPQLDQQPTQQMQIPKQNEQNNQKTNYFKAQKQIQQKQFEDMITSSKVNQQSEAQQNKIIKNQELGTKQQLFVHNVQKTNNYLNSKEQIKDQDNLKNSTQLRTFGGLIVDGINKISQFLRQRIFLIKSKDNQISSSSSSSFYDTNNQN</sequence>
<feature type="compositionally biased region" description="Low complexity" evidence="1">
    <location>
        <begin position="608"/>
        <end position="624"/>
    </location>
</feature>
<feature type="region of interest" description="Disordered" evidence="1">
    <location>
        <begin position="275"/>
        <end position="311"/>
    </location>
</feature>
<evidence type="ECO:0000313" key="2">
    <source>
        <dbReference type="EMBL" id="EAS03060.3"/>
    </source>
</evidence>
<reference evidence="3" key="1">
    <citation type="journal article" date="2006" name="PLoS Biol.">
        <title>Macronuclear genome sequence of the ciliate Tetrahymena thermophila, a model eukaryote.</title>
        <authorList>
            <person name="Eisen J.A."/>
            <person name="Coyne R.S."/>
            <person name="Wu M."/>
            <person name="Wu D."/>
            <person name="Thiagarajan M."/>
            <person name="Wortman J.R."/>
            <person name="Badger J.H."/>
            <person name="Ren Q."/>
            <person name="Amedeo P."/>
            <person name="Jones K.M."/>
            <person name="Tallon L.J."/>
            <person name="Delcher A.L."/>
            <person name="Salzberg S.L."/>
            <person name="Silva J.C."/>
            <person name="Haas B.J."/>
            <person name="Majoros W.H."/>
            <person name="Farzad M."/>
            <person name="Carlton J.M."/>
            <person name="Smith R.K. Jr."/>
            <person name="Garg J."/>
            <person name="Pearlman R.E."/>
            <person name="Karrer K.M."/>
            <person name="Sun L."/>
            <person name="Manning G."/>
            <person name="Elde N.C."/>
            <person name="Turkewitz A.P."/>
            <person name="Asai D.J."/>
            <person name="Wilkes D.E."/>
            <person name="Wang Y."/>
            <person name="Cai H."/>
            <person name="Collins K."/>
            <person name="Stewart B.A."/>
            <person name="Lee S.R."/>
            <person name="Wilamowska K."/>
            <person name="Weinberg Z."/>
            <person name="Ruzzo W.L."/>
            <person name="Wloga D."/>
            <person name="Gaertig J."/>
            <person name="Frankel J."/>
            <person name="Tsao C.-C."/>
            <person name="Gorovsky M.A."/>
            <person name="Keeling P.J."/>
            <person name="Waller R.F."/>
            <person name="Patron N.J."/>
            <person name="Cherry J.M."/>
            <person name="Stover N.A."/>
            <person name="Krieger C.J."/>
            <person name="del Toro C."/>
            <person name="Ryder H.F."/>
            <person name="Williamson S.C."/>
            <person name="Barbeau R.A."/>
            <person name="Hamilton E.P."/>
            <person name="Orias E."/>
        </authorList>
    </citation>
    <scope>NUCLEOTIDE SEQUENCE [LARGE SCALE GENOMIC DNA]</scope>
    <source>
        <strain evidence="3">SB210</strain>
    </source>
</reference>
<name>I7LWX9_TETTS</name>
<dbReference type="RefSeq" id="XP_001023305.3">
    <property type="nucleotide sequence ID" value="XM_001023305.3"/>
</dbReference>
<organism evidence="2 3">
    <name type="scientific">Tetrahymena thermophila (strain SB210)</name>
    <dbReference type="NCBI Taxonomy" id="312017"/>
    <lineage>
        <taxon>Eukaryota</taxon>
        <taxon>Sar</taxon>
        <taxon>Alveolata</taxon>
        <taxon>Ciliophora</taxon>
        <taxon>Intramacronucleata</taxon>
        <taxon>Oligohymenophorea</taxon>
        <taxon>Hymenostomatida</taxon>
        <taxon>Tetrahymenina</taxon>
        <taxon>Tetrahymenidae</taxon>
        <taxon>Tetrahymena</taxon>
    </lineage>
</organism>
<feature type="compositionally biased region" description="Low complexity" evidence="1">
    <location>
        <begin position="284"/>
        <end position="311"/>
    </location>
</feature>
<dbReference type="AlphaFoldDB" id="I7LWX9"/>